<sequence>MMIMNSFVNDVFERVAGEASRLAITTASAAPSAAARSRLLSACCCLASWPSTPSARAPRPSPSTPAPSKTMTSLSYM</sequence>
<keyword evidence="4" id="KW-1185">Reference proteome</keyword>
<dbReference type="Proteomes" id="UP000215902">
    <property type="component" value="Unassembled WGS sequence"/>
</dbReference>
<dbReference type="STRING" id="282301.A0A267GY61"/>
<gene>
    <name evidence="2" type="ORF">BOX15_Mlig023832g1</name>
    <name evidence="3" type="ORF">BOX15_Mlig023832g2</name>
</gene>
<dbReference type="EMBL" id="NIVC01000099">
    <property type="protein sequence ID" value="PAA90960.1"/>
    <property type="molecule type" value="Genomic_DNA"/>
</dbReference>
<dbReference type="InterPro" id="IPR009072">
    <property type="entry name" value="Histone-fold"/>
</dbReference>
<evidence type="ECO:0000256" key="1">
    <source>
        <dbReference type="SAM" id="MobiDB-lite"/>
    </source>
</evidence>
<evidence type="ECO:0000313" key="2">
    <source>
        <dbReference type="EMBL" id="PAA63804.1"/>
    </source>
</evidence>
<dbReference type="GO" id="GO:0046982">
    <property type="term" value="F:protein heterodimerization activity"/>
    <property type="evidence" value="ECO:0007669"/>
    <property type="project" value="InterPro"/>
</dbReference>
<evidence type="ECO:0000313" key="4">
    <source>
        <dbReference type="Proteomes" id="UP000215902"/>
    </source>
</evidence>
<reference evidence="3 4" key="1">
    <citation type="submission" date="2017-06" db="EMBL/GenBank/DDBJ databases">
        <title>A platform for efficient transgenesis in Macrostomum lignano, a flatworm model organism for stem cell research.</title>
        <authorList>
            <person name="Berezikov E."/>
        </authorList>
    </citation>
    <scope>NUCLEOTIDE SEQUENCE [LARGE SCALE GENOMIC DNA]</scope>
    <source>
        <strain evidence="3">DV1</strain>
        <tissue evidence="3">Whole organism</tissue>
    </source>
</reference>
<comment type="caution">
    <text evidence="3">The sequence shown here is derived from an EMBL/GenBank/DDBJ whole genome shotgun (WGS) entry which is preliminary data.</text>
</comment>
<dbReference type="SUPFAM" id="SSF47113">
    <property type="entry name" value="Histone-fold"/>
    <property type="match status" value="1"/>
</dbReference>
<feature type="region of interest" description="Disordered" evidence="1">
    <location>
        <begin position="50"/>
        <end position="77"/>
    </location>
</feature>
<dbReference type="EMBL" id="NIVC01001813">
    <property type="protein sequence ID" value="PAA63804.1"/>
    <property type="molecule type" value="Genomic_DNA"/>
</dbReference>
<feature type="compositionally biased region" description="Low complexity" evidence="1">
    <location>
        <begin position="66"/>
        <end position="77"/>
    </location>
</feature>
<dbReference type="AlphaFoldDB" id="A0A267GY61"/>
<organism evidence="3 4">
    <name type="scientific">Macrostomum lignano</name>
    <dbReference type="NCBI Taxonomy" id="282301"/>
    <lineage>
        <taxon>Eukaryota</taxon>
        <taxon>Metazoa</taxon>
        <taxon>Spiralia</taxon>
        <taxon>Lophotrochozoa</taxon>
        <taxon>Platyhelminthes</taxon>
        <taxon>Rhabditophora</taxon>
        <taxon>Macrostomorpha</taxon>
        <taxon>Macrostomida</taxon>
        <taxon>Macrostomidae</taxon>
        <taxon>Macrostomum</taxon>
    </lineage>
</organism>
<evidence type="ECO:0000313" key="3">
    <source>
        <dbReference type="EMBL" id="PAA90960.1"/>
    </source>
</evidence>
<protein>
    <submittedName>
        <fullName evidence="3">Uncharacterized protein</fullName>
    </submittedName>
</protein>
<accession>A0A267GY61</accession>
<proteinExistence type="predicted"/>
<name>A0A267GY61_9PLAT</name>
<dbReference type="Gene3D" id="1.10.20.10">
    <property type="entry name" value="Histone, subunit A"/>
    <property type="match status" value="1"/>
</dbReference>